<evidence type="ECO:0000313" key="2">
    <source>
        <dbReference type="Proteomes" id="UP000177803"/>
    </source>
</evidence>
<reference evidence="1 2" key="1">
    <citation type="journal article" date="2016" name="Nat. Commun.">
        <title>Thousands of microbial genomes shed light on interconnected biogeochemical processes in an aquifer system.</title>
        <authorList>
            <person name="Anantharaman K."/>
            <person name="Brown C.T."/>
            <person name="Hug L.A."/>
            <person name="Sharon I."/>
            <person name="Castelle C.J."/>
            <person name="Probst A.J."/>
            <person name="Thomas B.C."/>
            <person name="Singh A."/>
            <person name="Wilkins M.J."/>
            <person name="Karaoz U."/>
            <person name="Brodie E.L."/>
            <person name="Williams K.H."/>
            <person name="Hubbard S.S."/>
            <person name="Banfield J.F."/>
        </authorList>
    </citation>
    <scope>NUCLEOTIDE SEQUENCE [LARGE SCALE GENOMIC DNA]</scope>
</reference>
<dbReference type="EMBL" id="MFQR01000067">
    <property type="protein sequence ID" value="OGH83749.1"/>
    <property type="molecule type" value="Genomic_DNA"/>
</dbReference>
<sequence length="101" mass="11526">MDKSKENNGGEFVLYTNDRKPTADDYKTAIKTDKEFLDMGPKFTAYYLTNQSKESNNGGIDVAAVRSQLLAIFCYNKKLVVTDEMLKYYDDLAAQAYTELR</sequence>
<accession>A0A1F6NIP3</accession>
<comment type="caution">
    <text evidence="1">The sequence shown here is derived from an EMBL/GenBank/DDBJ whole genome shotgun (WGS) entry which is preliminary data.</text>
</comment>
<gene>
    <name evidence="1" type="ORF">A2261_04205</name>
</gene>
<dbReference type="Proteomes" id="UP000177803">
    <property type="component" value="Unassembled WGS sequence"/>
</dbReference>
<dbReference type="AlphaFoldDB" id="A0A1F6NIP3"/>
<organism evidence="1 2">
    <name type="scientific">Candidatus Magasanikbacteria bacterium RIFOXYA2_FULL_44_8</name>
    <dbReference type="NCBI Taxonomy" id="1798696"/>
    <lineage>
        <taxon>Bacteria</taxon>
        <taxon>Candidatus Magasanikiibacteriota</taxon>
    </lineage>
</organism>
<proteinExistence type="predicted"/>
<evidence type="ECO:0000313" key="1">
    <source>
        <dbReference type="EMBL" id="OGH83749.1"/>
    </source>
</evidence>
<name>A0A1F6NIP3_9BACT</name>
<protein>
    <submittedName>
        <fullName evidence="1">Uncharacterized protein</fullName>
    </submittedName>
</protein>